<protein>
    <recommendedName>
        <fullName evidence="3">DNA polymerase III subunit gamma/tau</fullName>
        <ecNumber evidence="3">2.7.7.7</ecNumber>
    </recommendedName>
</protein>
<comment type="subunit">
    <text evidence="3">DNA polymerase III contains a core (composed of alpha, epsilon and theta chains) that associates with a tau subunit. This core dimerizes to form the POLIII' complex. PolIII' associates with the gamma complex (composed of gamma, delta, delta', psi and chi chains) and with the beta chain to form the complete DNA polymerase III complex.</text>
</comment>
<evidence type="ECO:0000256" key="4">
    <source>
        <dbReference type="SAM" id="MobiDB-lite"/>
    </source>
</evidence>
<dbReference type="InterPro" id="IPR048448">
    <property type="entry name" value="DnaX-like_C"/>
</dbReference>
<dbReference type="Gene3D" id="3.30.300.180">
    <property type="match status" value="1"/>
</dbReference>
<keyword evidence="3" id="KW-0067">ATP-binding</keyword>
<evidence type="ECO:0000313" key="7">
    <source>
        <dbReference type="Proteomes" id="UP000701698"/>
    </source>
</evidence>
<dbReference type="AlphaFoldDB" id="A0A955LG32"/>
<dbReference type="InterPro" id="IPR003593">
    <property type="entry name" value="AAA+_ATPase"/>
</dbReference>
<dbReference type="NCBIfam" id="TIGR02397">
    <property type="entry name" value="dnaX_nterm"/>
    <property type="match status" value="1"/>
</dbReference>
<dbReference type="InterPro" id="IPR038454">
    <property type="entry name" value="DnaA_N_sf"/>
</dbReference>
<dbReference type="CDD" id="cd00009">
    <property type="entry name" value="AAA"/>
    <property type="match status" value="1"/>
</dbReference>
<feature type="region of interest" description="Disordered" evidence="4">
    <location>
        <begin position="323"/>
        <end position="364"/>
    </location>
</feature>
<comment type="caution">
    <text evidence="6">The sequence shown here is derived from an EMBL/GenBank/DDBJ whole genome shotgun (WGS) entry which is preliminary data.</text>
</comment>
<comment type="function">
    <text evidence="3">DNA polymerase III is a complex, multichain enzyme responsible for most of the replicative synthesis in bacteria. This DNA polymerase also exhibits 3' to 5' exonuclease activity.</text>
</comment>
<keyword evidence="1 3" id="KW-0239">DNA-directed DNA polymerase</keyword>
<dbReference type="EMBL" id="JAGQKX010000010">
    <property type="protein sequence ID" value="MCA9389914.1"/>
    <property type="molecule type" value="Genomic_DNA"/>
</dbReference>
<feature type="domain" description="AAA+ ATPase" evidence="5">
    <location>
        <begin position="34"/>
        <end position="155"/>
    </location>
</feature>
<organism evidence="6 7">
    <name type="scientific">candidate division WWE3 bacterium</name>
    <dbReference type="NCBI Taxonomy" id="2053526"/>
    <lineage>
        <taxon>Bacteria</taxon>
        <taxon>Katanobacteria</taxon>
    </lineage>
</organism>
<name>A0A955LG32_UNCKA</name>
<accession>A0A955LG32</accession>
<dbReference type="SMART" id="SM00382">
    <property type="entry name" value="AAA"/>
    <property type="match status" value="1"/>
</dbReference>
<dbReference type="GO" id="GO:0003887">
    <property type="term" value="F:DNA-directed DNA polymerase activity"/>
    <property type="evidence" value="ECO:0007669"/>
    <property type="project" value="UniProtKB-KW"/>
</dbReference>
<evidence type="ECO:0000259" key="5">
    <source>
        <dbReference type="SMART" id="SM00382"/>
    </source>
</evidence>
<gene>
    <name evidence="3 6" type="primary">dnaX</name>
    <name evidence="6" type="ORF">KC571_00765</name>
</gene>
<dbReference type="InterPro" id="IPR027417">
    <property type="entry name" value="P-loop_NTPase"/>
</dbReference>
<keyword evidence="3 6" id="KW-0808">Transferase</keyword>
<dbReference type="PANTHER" id="PTHR11669">
    <property type="entry name" value="REPLICATION FACTOR C / DNA POLYMERASE III GAMMA-TAU SUBUNIT"/>
    <property type="match status" value="1"/>
</dbReference>
<reference evidence="6" key="2">
    <citation type="journal article" date="2021" name="Microbiome">
        <title>Successional dynamics and alternative stable states in a saline activated sludge microbial community over 9 years.</title>
        <authorList>
            <person name="Wang Y."/>
            <person name="Ye J."/>
            <person name="Ju F."/>
            <person name="Liu L."/>
            <person name="Boyd J.A."/>
            <person name="Deng Y."/>
            <person name="Parks D.H."/>
            <person name="Jiang X."/>
            <person name="Yin X."/>
            <person name="Woodcroft B.J."/>
            <person name="Tyson G.W."/>
            <person name="Hugenholtz P."/>
            <person name="Polz M.F."/>
            <person name="Zhang T."/>
        </authorList>
    </citation>
    <scope>NUCLEOTIDE SEQUENCE</scope>
    <source>
        <strain evidence="6">HKST-UBA01</strain>
    </source>
</reference>
<keyword evidence="3" id="KW-0235">DNA replication</keyword>
<dbReference type="Proteomes" id="UP000701698">
    <property type="component" value="Unassembled WGS sequence"/>
</dbReference>
<dbReference type="Pfam" id="PF20964">
    <property type="entry name" value="DnaX_C"/>
    <property type="match status" value="1"/>
</dbReference>
<dbReference type="InterPro" id="IPR012763">
    <property type="entry name" value="DNA_pol_III_sug/sutau_N"/>
</dbReference>
<proteinExistence type="inferred from homology"/>
<evidence type="ECO:0000313" key="6">
    <source>
        <dbReference type="EMBL" id="MCA9389914.1"/>
    </source>
</evidence>
<dbReference type="SUPFAM" id="SSF52540">
    <property type="entry name" value="P-loop containing nucleoside triphosphate hydrolases"/>
    <property type="match status" value="1"/>
</dbReference>
<dbReference type="GO" id="GO:0006261">
    <property type="term" value="P:DNA-templated DNA replication"/>
    <property type="evidence" value="ECO:0007669"/>
    <property type="project" value="TreeGrafter"/>
</dbReference>
<dbReference type="GO" id="GO:0005524">
    <property type="term" value="F:ATP binding"/>
    <property type="evidence" value="ECO:0007669"/>
    <property type="project" value="UniProtKB-KW"/>
</dbReference>
<dbReference type="Gene3D" id="3.40.50.300">
    <property type="entry name" value="P-loop containing nucleotide triphosphate hydrolases"/>
    <property type="match status" value="1"/>
</dbReference>
<evidence type="ECO:0000256" key="1">
    <source>
        <dbReference type="ARBA" id="ARBA00022932"/>
    </source>
</evidence>
<dbReference type="Gene3D" id="1.10.8.60">
    <property type="match status" value="1"/>
</dbReference>
<sequence length="519" mass="58227">MSLYRKYRPKNFSEVLGQEHVTQTLQNAIAHDMVSHAYLFSGPRGTGKTSIARILAQQLGCGELDIIEIDAASHRGIDEVRALREQAQYQPTSGEKKIYILDEVHMLTKEAFNALLKIIEEPPTYVHFVLCTTEPHKVPVTIISRTQRFDFRPGTTDNLSQLLDMYAQNEGVVLAPEARDLIAEYADGGYRDAASFLEQVIQSANSEAIDEGMVRNVLGLVDTVDATDLITATLERDLQHVLDILEKLEKKQVNTHYLGSLLLKKLRVLLRENADFAEKIRDISSLVAVLTEALRLVKYSPVPMIPIESALLTWMSESVTKPTPIVQKENPKKSTAQPSAKDESMQADVDNESTQTPVEKTVEVNESEPVTVTISGPIMESWDQIMQAIKPYNHTLEALLKACEPHSLEENTLTLNFKYKFHKERIEEPENKRIVEEVIEKVTGQKVTISCVLKVQENTAHRSFHGHDAVEVDESDRPPVQPQKNGSHYRKNTDTMAGAKESPVDLAMKELEGVLIQSD</sequence>
<dbReference type="InterPro" id="IPR050238">
    <property type="entry name" value="DNA_Rep/Repair_Clamp_Loader"/>
</dbReference>
<keyword evidence="3" id="KW-0547">Nucleotide-binding</keyword>
<comment type="catalytic activity">
    <reaction evidence="2 3">
        <text>DNA(n) + a 2'-deoxyribonucleoside 5'-triphosphate = DNA(n+1) + diphosphate</text>
        <dbReference type="Rhea" id="RHEA:22508"/>
        <dbReference type="Rhea" id="RHEA-COMP:17339"/>
        <dbReference type="Rhea" id="RHEA-COMP:17340"/>
        <dbReference type="ChEBI" id="CHEBI:33019"/>
        <dbReference type="ChEBI" id="CHEBI:61560"/>
        <dbReference type="ChEBI" id="CHEBI:173112"/>
        <dbReference type="EC" id="2.7.7.7"/>
    </reaction>
</comment>
<dbReference type="EC" id="2.7.7.7" evidence="3"/>
<reference evidence="6" key="1">
    <citation type="submission" date="2020-04" db="EMBL/GenBank/DDBJ databases">
        <authorList>
            <person name="Zhang T."/>
        </authorList>
    </citation>
    <scope>NUCLEOTIDE SEQUENCE</scope>
    <source>
        <strain evidence="6">HKST-UBA01</strain>
    </source>
</reference>
<dbReference type="Pfam" id="PF13177">
    <property type="entry name" value="DNA_pol3_delta2"/>
    <property type="match status" value="2"/>
</dbReference>
<dbReference type="GO" id="GO:0009360">
    <property type="term" value="C:DNA polymerase III complex"/>
    <property type="evidence" value="ECO:0007669"/>
    <property type="project" value="InterPro"/>
</dbReference>
<comment type="similarity">
    <text evidence="3">Belongs to the DnaX/STICHEL family.</text>
</comment>
<dbReference type="PANTHER" id="PTHR11669:SF0">
    <property type="entry name" value="PROTEIN STICHEL-LIKE 2"/>
    <property type="match status" value="1"/>
</dbReference>
<evidence type="ECO:0000256" key="2">
    <source>
        <dbReference type="ARBA" id="ARBA00049244"/>
    </source>
</evidence>
<keyword evidence="3 6" id="KW-0548">Nucleotidyltransferase</keyword>
<feature type="region of interest" description="Disordered" evidence="4">
    <location>
        <begin position="464"/>
        <end position="504"/>
    </location>
</feature>
<evidence type="ECO:0000256" key="3">
    <source>
        <dbReference type="RuleBase" id="RU364063"/>
    </source>
</evidence>